<feature type="transmembrane region" description="Helical" evidence="5">
    <location>
        <begin position="275"/>
        <end position="293"/>
    </location>
</feature>
<dbReference type="GO" id="GO:0016020">
    <property type="term" value="C:membrane"/>
    <property type="evidence" value="ECO:0007669"/>
    <property type="project" value="UniProtKB-SubCell"/>
</dbReference>
<feature type="transmembrane region" description="Helical" evidence="5">
    <location>
        <begin position="362"/>
        <end position="383"/>
    </location>
</feature>
<feature type="transmembrane region" description="Helical" evidence="5">
    <location>
        <begin position="166"/>
        <end position="185"/>
    </location>
</feature>
<dbReference type="KEGG" id="fla:SY85_23410"/>
<dbReference type="InterPro" id="IPR011701">
    <property type="entry name" value="MFS"/>
</dbReference>
<dbReference type="Pfam" id="PF07690">
    <property type="entry name" value="MFS_1"/>
    <property type="match status" value="1"/>
</dbReference>
<dbReference type="GO" id="GO:0022857">
    <property type="term" value="F:transmembrane transporter activity"/>
    <property type="evidence" value="ECO:0007669"/>
    <property type="project" value="InterPro"/>
</dbReference>
<dbReference type="PANTHER" id="PTHR23531">
    <property type="entry name" value="QUINOLENE RESISTANCE PROTEIN NORA"/>
    <property type="match status" value="1"/>
</dbReference>
<dbReference type="InterPro" id="IPR052714">
    <property type="entry name" value="MFS_Exporter"/>
</dbReference>
<dbReference type="PANTHER" id="PTHR23531:SF1">
    <property type="entry name" value="QUINOLENE RESISTANCE PROTEIN NORA"/>
    <property type="match status" value="1"/>
</dbReference>
<accession>A0A172U1S9</accession>
<dbReference type="SUPFAM" id="SSF103473">
    <property type="entry name" value="MFS general substrate transporter"/>
    <property type="match status" value="1"/>
</dbReference>
<evidence type="ECO:0000313" key="8">
    <source>
        <dbReference type="Proteomes" id="UP000077177"/>
    </source>
</evidence>
<reference evidence="7 8" key="2">
    <citation type="journal article" date="2016" name="Int. J. Syst. Evol. Microbiol.">
        <title>Flavisolibacter tropicus sp. nov., isolated from tropical soil.</title>
        <authorList>
            <person name="Lee J.J."/>
            <person name="Kang M.S."/>
            <person name="Kim G.S."/>
            <person name="Lee C.S."/>
            <person name="Lim S."/>
            <person name="Lee J."/>
            <person name="Roh S.H."/>
            <person name="Kang H."/>
            <person name="Ha J.M."/>
            <person name="Bae S."/>
            <person name="Jung H.Y."/>
            <person name="Kim M.K."/>
        </authorList>
    </citation>
    <scope>NUCLEOTIDE SEQUENCE [LARGE SCALE GENOMIC DNA]</scope>
    <source>
        <strain evidence="7 8">LCS9</strain>
    </source>
</reference>
<dbReference type="OrthoDB" id="9812221at2"/>
<dbReference type="InterPro" id="IPR001958">
    <property type="entry name" value="Tet-R_TetA/multi-R_MdtG-like"/>
</dbReference>
<feature type="transmembrane region" description="Helical" evidence="5">
    <location>
        <begin position="137"/>
        <end position="160"/>
    </location>
</feature>
<feature type="transmembrane region" description="Helical" evidence="5">
    <location>
        <begin position="12"/>
        <end position="32"/>
    </location>
</feature>
<feature type="transmembrane region" description="Helical" evidence="5">
    <location>
        <begin position="299"/>
        <end position="322"/>
    </location>
</feature>
<dbReference type="PRINTS" id="PR01035">
    <property type="entry name" value="TCRTETA"/>
</dbReference>
<keyword evidence="2 5" id="KW-0812">Transmembrane</keyword>
<feature type="transmembrane region" description="Helical" evidence="5">
    <location>
        <begin position="47"/>
        <end position="66"/>
    </location>
</feature>
<feature type="transmembrane region" description="Helical" evidence="5">
    <location>
        <begin position="334"/>
        <end position="356"/>
    </location>
</feature>
<dbReference type="PROSITE" id="PS50850">
    <property type="entry name" value="MFS"/>
    <property type="match status" value="1"/>
</dbReference>
<protein>
    <submittedName>
        <fullName evidence="7">MFS transporter</fullName>
    </submittedName>
</protein>
<feature type="transmembrane region" description="Helical" evidence="5">
    <location>
        <begin position="246"/>
        <end position="263"/>
    </location>
</feature>
<organism evidence="7 8">
    <name type="scientific">Flavisolibacter tropicus</name>
    <dbReference type="NCBI Taxonomy" id="1492898"/>
    <lineage>
        <taxon>Bacteria</taxon>
        <taxon>Pseudomonadati</taxon>
        <taxon>Bacteroidota</taxon>
        <taxon>Chitinophagia</taxon>
        <taxon>Chitinophagales</taxon>
        <taxon>Chitinophagaceae</taxon>
        <taxon>Flavisolibacter</taxon>
    </lineage>
</organism>
<keyword evidence="4 5" id="KW-0472">Membrane</keyword>
<keyword evidence="8" id="KW-1185">Reference proteome</keyword>
<sequence length="392" mass="42377">MAHPSQESIFTLKFWLLCTSSFLFSSSFNMLIPELPAYLNSMGGGAYKGYIIALFTLTAGISRPFSGRLTDTIGRVPVMAVGSLVCFVCGLLYPVLTTVTGFLLLRLFHGFSTGFKPTATAAYIADIIPAHRWGEAMGIHGICFSTGLAIGPAIGSFITARYSIDILFYCSSVFALLSIGILANLKETHPEKQRFHPKLLKIKGQDIFEPLVLPAALITFLGYISYGAILTIIPDWSDHLGISNKGTFYIVYTLSSLLIRFLAGKLSDRKGRVYALKIALVLMALAIFIMGAGTTVTTLLIGAFVYGMGTGLISPAISAWTADLSDENRRGRGMATMYIALEAGIGLGAWLAGLVFQDDLNVVPYIFYGTAVCCVIGLGYLIVKHPNRRLSN</sequence>
<feature type="transmembrane region" description="Helical" evidence="5">
    <location>
        <begin position="78"/>
        <end position="96"/>
    </location>
</feature>
<gene>
    <name evidence="7" type="ORF">SY85_23410</name>
</gene>
<evidence type="ECO:0000313" key="7">
    <source>
        <dbReference type="EMBL" id="ANE52983.1"/>
    </source>
</evidence>
<evidence type="ECO:0000256" key="5">
    <source>
        <dbReference type="SAM" id="Phobius"/>
    </source>
</evidence>
<proteinExistence type="predicted"/>
<dbReference type="AlphaFoldDB" id="A0A172U1S9"/>
<dbReference type="InterPro" id="IPR020846">
    <property type="entry name" value="MFS_dom"/>
</dbReference>
<dbReference type="InterPro" id="IPR036259">
    <property type="entry name" value="MFS_trans_sf"/>
</dbReference>
<dbReference type="EMBL" id="CP011390">
    <property type="protein sequence ID" value="ANE52983.1"/>
    <property type="molecule type" value="Genomic_DNA"/>
</dbReference>
<evidence type="ECO:0000256" key="2">
    <source>
        <dbReference type="ARBA" id="ARBA00022692"/>
    </source>
</evidence>
<evidence type="ECO:0000259" key="6">
    <source>
        <dbReference type="PROSITE" id="PS50850"/>
    </source>
</evidence>
<feature type="domain" description="Major facilitator superfamily (MFS) profile" evidence="6">
    <location>
        <begin position="13"/>
        <end position="389"/>
    </location>
</feature>
<dbReference type="Gene3D" id="1.20.1250.20">
    <property type="entry name" value="MFS general substrate transporter like domains"/>
    <property type="match status" value="2"/>
</dbReference>
<comment type="subcellular location">
    <subcellularLocation>
        <location evidence="1">Membrane</location>
        <topology evidence="1">Multi-pass membrane protein</topology>
    </subcellularLocation>
</comment>
<keyword evidence="3 5" id="KW-1133">Transmembrane helix</keyword>
<evidence type="ECO:0000256" key="4">
    <source>
        <dbReference type="ARBA" id="ARBA00023136"/>
    </source>
</evidence>
<dbReference type="RefSeq" id="WP_066408406.1">
    <property type="nucleotide sequence ID" value="NZ_CP011390.1"/>
</dbReference>
<name>A0A172U1S9_9BACT</name>
<reference evidence="8" key="1">
    <citation type="submission" date="2015-01" db="EMBL/GenBank/DDBJ databases">
        <title>Flavisolibacter sp./LCS9/ whole genome sequencing.</title>
        <authorList>
            <person name="Kim M.K."/>
            <person name="Srinivasan S."/>
            <person name="Lee J.-J."/>
        </authorList>
    </citation>
    <scope>NUCLEOTIDE SEQUENCE [LARGE SCALE GENOMIC DNA]</scope>
    <source>
        <strain evidence="8">LCS9</strain>
    </source>
</reference>
<evidence type="ECO:0000256" key="3">
    <source>
        <dbReference type="ARBA" id="ARBA00022989"/>
    </source>
</evidence>
<feature type="transmembrane region" description="Helical" evidence="5">
    <location>
        <begin position="206"/>
        <end position="226"/>
    </location>
</feature>
<dbReference type="Proteomes" id="UP000077177">
    <property type="component" value="Chromosome"/>
</dbReference>
<dbReference type="CDD" id="cd17489">
    <property type="entry name" value="MFS_YfcJ_like"/>
    <property type="match status" value="1"/>
</dbReference>
<evidence type="ECO:0000256" key="1">
    <source>
        <dbReference type="ARBA" id="ARBA00004141"/>
    </source>
</evidence>
<dbReference type="PATRIC" id="fig|1492898.3.peg.5082"/>